<evidence type="ECO:0000256" key="3">
    <source>
        <dbReference type="ARBA" id="ARBA00023319"/>
    </source>
</evidence>
<evidence type="ECO:0000259" key="4">
    <source>
        <dbReference type="PROSITE" id="PS50835"/>
    </source>
</evidence>
<dbReference type="EMBL" id="JAPWTJ010000716">
    <property type="protein sequence ID" value="KAJ8976162.1"/>
    <property type="molecule type" value="Genomic_DNA"/>
</dbReference>
<dbReference type="InterPro" id="IPR003599">
    <property type="entry name" value="Ig_sub"/>
</dbReference>
<dbReference type="PROSITE" id="PS50835">
    <property type="entry name" value="IG_LIKE"/>
    <property type="match status" value="3"/>
</dbReference>
<dbReference type="InterPro" id="IPR007110">
    <property type="entry name" value="Ig-like_dom"/>
</dbReference>
<dbReference type="Proteomes" id="UP001162164">
    <property type="component" value="Unassembled WGS sequence"/>
</dbReference>
<dbReference type="SMART" id="SM00409">
    <property type="entry name" value="IG"/>
    <property type="match status" value="5"/>
</dbReference>
<feature type="domain" description="Ig-like" evidence="4">
    <location>
        <begin position="658"/>
        <end position="752"/>
    </location>
</feature>
<organism evidence="5 6">
    <name type="scientific">Molorchus minor</name>
    <dbReference type="NCBI Taxonomy" id="1323400"/>
    <lineage>
        <taxon>Eukaryota</taxon>
        <taxon>Metazoa</taxon>
        <taxon>Ecdysozoa</taxon>
        <taxon>Arthropoda</taxon>
        <taxon>Hexapoda</taxon>
        <taxon>Insecta</taxon>
        <taxon>Pterygota</taxon>
        <taxon>Neoptera</taxon>
        <taxon>Endopterygota</taxon>
        <taxon>Coleoptera</taxon>
        <taxon>Polyphaga</taxon>
        <taxon>Cucujiformia</taxon>
        <taxon>Chrysomeloidea</taxon>
        <taxon>Cerambycidae</taxon>
        <taxon>Lamiinae</taxon>
        <taxon>Monochamini</taxon>
        <taxon>Molorchus</taxon>
    </lineage>
</organism>
<dbReference type="Gene3D" id="2.60.40.10">
    <property type="entry name" value="Immunoglobulins"/>
    <property type="match status" value="6"/>
</dbReference>
<dbReference type="InterPro" id="IPR013098">
    <property type="entry name" value="Ig_I-set"/>
</dbReference>
<comment type="caution">
    <text evidence="5">The sequence shown here is derived from an EMBL/GenBank/DDBJ whole genome shotgun (WGS) entry which is preliminary data.</text>
</comment>
<protein>
    <recommendedName>
        <fullName evidence="4">Ig-like domain-containing protein</fullName>
    </recommendedName>
</protein>
<keyword evidence="2" id="KW-1015">Disulfide bond</keyword>
<dbReference type="SMART" id="SM00408">
    <property type="entry name" value="IGc2"/>
    <property type="match status" value="4"/>
</dbReference>
<sequence length="752" mass="84373">MISPAETLPVTLLSNDANHHLTDSNVEFTSLPESQDMPPQIVSEIETIIQANDNYTLFCQGSRPLKWTVPKVAENTWTTFITMDEAPIETNYTYGSRLYIFNMTYLFVGFYYCHYEDAGEIDKGRNASTYLYVNDSTHLAPVDEDMMIMSISATQYQRVVIPCKPTSPDIKVRLYVHESEEVPVEELNSTDTPYIYDPRYGYFTYVIKEGPCLLKCEVIRGGLNRSYEIQMQVELPLSHLPTPDLKDLSGGHTIIGQPLKLECIIIKPSENEVMFHWTTPTGPPDSRMEVSAPVPTTISSYNAYKQSLTVYNTTMEDKGVYICNVTDLQGHSAHGLLDVIIFDEDEFFLNLYEAHNLSKIIARAGDEFAQWVIRVEGHPVPTITWLNNNNEIIPIGNSTYYEASFNTKTSEAFLKIKDVSINKFGYYTLLATNNKMEKSLKLFLNVTDKPTVTFHGDKSFYMVNKAATLGCSAYGNPQPILKLEHKECLTDDCDFMEIPASNVTNDGLVFTSEITFIASNPGYIKCSAKNYLGHDEGIATILLTDVENGFDIFGLDDTIDLNAEDLVATVAVGEKISLTCGASVYNYTDLHWFLNDKVLTGQDGYGISRSSTEYSHRIRLEIPRAEFSDSGEYRCGAINHGSAVFRNLTVNVTEAQVPSFRSTNLKDEIEINIPERVTMFCNAFGIPKPTITWHKALGKNASCLVMESFSTHWKSGRVITTEDNQNITFMSTEAEDEGTYTCEAKNRGGTDC</sequence>
<accession>A0ABQ9JFI2</accession>
<feature type="domain" description="Ig-like" evidence="4">
    <location>
        <begin position="243"/>
        <end position="327"/>
    </location>
</feature>
<name>A0ABQ9JFI2_9CUCU</name>
<evidence type="ECO:0000256" key="1">
    <source>
        <dbReference type="ARBA" id="ARBA00022729"/>
    </source>
</evidence>
<dbReference type="InterPro" id="IPR013783">
    <property type="entry name" value="Ig-like_fold"/>
</dbReference>
<dbReference type="InterPro" id="IPR050958">
    <property type="entry name" value="Cell_Adh-Cytoskel_Orgn"/>
</dbReference>
<dbReference type="SUPFAM" id="SSF48726">
    <property type="entry name" value="Immunoglobulin"/>
    <property type="match status" value="5"/>
</dbReference>
<evidence type="ECO:0000256" key="2">
    <source>
        <dbReference type="ARBA" id="ARBA00023157"/>
    </source>
</evidence>
<dbReference type="InterPro" id="IPR036179">
    <property type="entry name" value="Ig-like_dom_sf"/>
</dbReference>
<reference evidence="5" key="1">
    <citation type="journal article" date="2023" name="Insect Mol. Biol.">
        <title>Genome sequencing provides insights into the evolution of gene families encoding plant cell wall-degrading enzymes in longhorned beetles.</title>
        <authorList>
            <person name="Shin N.R."/>
            <person name="Okamura Y."/>
            <person name="Kirsch R."/>
            <person name="Pauchet Y."/>
        </authorList>
    </citation>
    <scope>NUCLEOTIDE SEQUENCE</scope>
    <source>
        <strain evidence="5">MMC_N1</strain>
    </source>
</reference>
<evidence type="ECO:0000313" key="6">
    <source>
        <dbReference type="Proteomes" id="UP001162164"/>
    </source>
</evidence>
<dbReference type="InterPro" id="IPR003598">
    <property type="entry name" value="Ig_sub2"/>
</dbReference>
<keyword evidence="3" id="KW-0393">Immunoglobulin domain</keyword>
<proteinExistence type="predicted"/>
<gene>
    <name evidence="5" type="ORF">NQ317_002050</name>
</gene>
<dbReference type="PANTHER" id="PTHR45080:SF8">
    <property type="entry name" value="IG-LIKE DOMAIN-CONTAINING PROTEIN"/>
    <property type="match status" value="1"/>
</dbReference>
<keyword evidence="1" id="KW-0732">Signal</keyword>
<dbReference type="InterPro" id="IPR013151">
    <property type="entry name" value="Immunoglobulin_dom"/>
</dbReference>
<evidence type="ECO:0000313" key="5">
    <source>
        <dbReference type="EMBL" id="KAJ8976162.1"/>
    </source>
</evidence>
<dbReference type="CDD" id="cd00096">
    <property type="entry name" value="Ig"/>
    <property type="match status" value="1"/>
</dbReference>
<dbReference type="PANTHER" id="PTHR45080">
    <property type="entry name" value="CONTACTIN 5"/>
    <property type="match status" value="1"/>
</dbReference>
<dbReference type="Pfam" id="PF07679">
    <property type="entry name" value="I-set"/>
    <property type="match status" value="3"/>
</dbReference>
<feature type="domain" description="Ig-like" evidence="4">
    <location>
        <begin position="573"/>
        <end position="651"/>
    </location>
</feature>
<dbReference type="Pfam" id="PF00047">
    <property type="entry name" value="ig"/>
    <property type="match status" value="1"/>
</dbReference>
<keyword evidence="6" id="KW-1185">Reference proteome</keyword>